<keyword evidence="2" id="KW-1185">Reference proteome</keyword>
<protein>
    <submittedName>
        <fullName evidence="1">Uncharacterized protein</fullName>
    </submittedName>
</protein>
<proteinExistence type="predicted"/>
<gene>
    <name evidence="1" type="ORF">AOE01nite_27580</name>
</gene>
<evidence type="ECO:0000313" key="2">
    <source>
        <dbReference type="Proteomes" id="UP000321746"/>
    </source>
</evidence>
<dbReference type="Proteomes" id="UP000321746">
    <property type="component" value="Unassembled WGS sequence"/>
</dbReference>
<evidence type="ECO:0000313" key="1">
    <source>
        <dbReference type="EMBL" id="GEN64534.1"/>
    </source>
</evidence>
<sequence length="224" mass="25003">MSWFEPFASESWRRRLLNILPGHAQASAIWKKHRPHGCAEPDCFVEIGDGKAEFRGVVIGGERDTSLPQGWDLEGRIVLFTDDHEVIVIAGWRATDLSADRSCFQDHLTQETVMTTVAHYADLGVARLAFVTDLAEVFARSAPAAEIWTRHLRRSDAPVEEDPPIPQTAVRLYERVGCPLGLVIDGRWERGLETWDLSYPATLLLSTGEITETHGCLAEGIEEL</sequence>
<reference evidence="1 2" key="1">
    <citation type="submission" date="2019-07" db="EMBL/GenBank/DDBJ databases">
        <title>Whole genome shotgun sequence of Acetobacter oeni NBRC 105207.</title>
        <authorList>
            <person name="Hosoyama A."/>
            <person name="Uohara A."/>
            <person name="Ohji S."/>
            <person name="Ichikawa N."/>
        </authorList>
    </citation>
    <scope>NUCLEOTIDE SEQUENCE [LARGE SCALE GENOMIC DNA]</scope>
    <source>
        <strain evidence="1 2">NBRC 105207</strain>
    </source>
</reference>
<comment type="caution">
    <text evidence="1">The sequence shown here is derived from an EMBL/GenBank/DDBJ whole genome shotgun (WGS) entry which is preliminary data.</text>
</comment>
<dbReference type="EMBL" id="BJYG01000044">
    <property type="protein sequence ID" value="GEN64534.1"/>
    <property type="molecule type" value="Genomic_DNA"/>
</dbReference>
<accession>A0A511XNK6</accession>
<name>A0A511XNK6_9PROT</name>
<dbReference type="AlphaFoldDB" id="A0A511XNK6"/>
<organism evidence="1 2">
    <name type="scientific">Acetobacter oeni</name>
    <dbReference type="NCBI Taxonomy" id="304077"/>
    <lineage>
        <taxon>Bacteria</taxon>
        <taxon>Pseudomonadati</taxon>
        <taxon>Pseudomonadota</taxon>
        <taxon>Alphaproteobacteria</taxon>
        <taxon>Acetobacterales</taxon>
        <taxon>Acetobacteraceae</taxon>
        <taxon>Acetobacter</taxon>
    </lineage>
</organism>
<dbReference type="GO" id="GO:0016539">
    <property type="term" value="P:intein-mediated protein splicing"/>
    <property type="evidence" value="ECO:0007669"/>
    <property type="project" value="InterPro"/>
</dbReference>
<dbReference type="PROSITE" id="PS50817">
    <property type="entry name" value="INTEIN_N_TER"/>
    <property type="match status" value="1"/>
</dbReference>
<dbReference type="RefSeq" id="WP_242012093.1">
    <property type="nucleotide sequence ID" value="NZ_BJYG01000044.1"/>
</dbReference>
<dbReference type="InterPro" id="IPR006141">
    <property type="entry name" value="Intein_N"/>
</dbReference>